<gene>
    <name evidence="3" type="ORF">ACFOZ8_05800</name>
</gene>
<name>A0ABV8JZW1_9BACL</name>
<dbReference type="PANTHER" id="PTHR43364">
    <property type="entry name" value="NADH-SPECIFIC METHYLGLYOXAL REDUCTASE-RELATED"/>
    <property type="match status" value="1"/>
</dbReference>
<keyword evidence="1 3" id="KW-0560">Oxidoreductase</keyword>
<organism evidence="3 4">
    <name type="scientific">Paenibacillus xanthanilyticus</name>
    <dbReference type="NCBI Taxonomy" id="1783531"/>
    <lineage>
        <taxon>Bacteria</taxon>
        <taxon>Bacillati</taxon>
        <taxon>Bacillota</taxon>
        <taxon>Bacilli</taxon>
        <taxon>Bacillales</taxon>
        <taxon>Paenibacillaceae</taxon>
        <taxon>Paenibacillus</taxon>
    </lineage>
</organism>
<dbReference type="SUPFAM" id="SSF51430">
    <property type="entry name" value="NAD(P)-linked oxidoreductase"/>
    <property type="match status" value="1"/>
</dbReference>
<dbReference type="EC" id="1.1.1.-" evidence="3"/>
<dbReference type="InterPro" id="IPR036812">
    <property type="entry name" value="NAD(P)_OxRdtase_dom_sf"/>
</dbReference>
<feature type="domain" description="NADP-dependent oxidoreductase" evidence="2">
    <location>
        <begin position="16"/>
        <end position="317"/>
    </location>
</feature>
<dbReference type="Proteomes" id="UP001595715">
    <property type="component" value="Unassembled WGS sequence"/>
</dbReference>
<dbReference type="InterPro" id="IPR020471">
    <property type="entry name" value="AKR"/>
</dbReference>
<dbReference type="EMBL" id="JBHSAM010000014">
    <property type="protein sequence ID" value="MFC4099171.1"/>
    <property type="molecule type" value="Genomic_DNA"/>
</dbReference>
<dbReference type="InterPro" id="IPR023210">
    <property type="entry name" value="NADP_OxRdtase_dom"/>
</dbReference>
<dbReference type="RefSeq" id="WP_377717858.1">
    <property type="nucleotide sequence ID" value="NZ_JBHSAM010000014.1"/>
</dbReference>
<dbReference type="CDD" id="cd19079">
    <property type="entry name" value="AKR_EcYajO-like"/>
    <property type="match status" value="1"/>
</dbReference>
<evidence type="ECO:0000313" key="4">
    <source>
        <dbReference type="Proteomes" id="UP001595715"/>
    </source>
</evidence>
<evidence type="ECO:0000313" key="3">
    <source>
        <dbReference type="EMBL" id="MFC4099171.1"/>
    </source>
</evidence>
<accession>A0ABV8JZW1</accession>
<proteinExistence type="predicted"/>
<dbReference type="GO" id="GO:0016491">
    <property type="term" value="F:oxidoreductase activity"/>
    <property type="evidence" value="ECO:0007669"/>
    <property type="project" value="UniProtKB-KW"/>
</dbReference>
<dbReference type="InterPro" id="IPR050523">
    <property type="entry name" value="AKR_Detox_Biosynth"/>
</dbReference>
<dbReference type="Pfam" id="PF00248">
    <property type="entry name" value="Aldo_ket_red"/>
    <property type="match status" value="1"/>
</dbReference>
<comment type="caution">
    <text evidence="3">The sequence shown here is derived from an EMBL/GenBank/DDBJ whole genome shotgun (WGS) entry which is preliminary data.</text>
</comment>
<sequence>MEYTKLGNTGLDVSRLCLGCMGFGSAAQGFHQWVLDEEHSRPVIKKALELGINFFDTANVYAGGTSEEIVGRVLKDYANRDEIVIATKVYSRMHKGPNGGGLSRKAIMSEIDKSLKRLGTDYVDLYQIHRWDSNTPIEETMEALHDVVKAGKARYIGASVMYVWQFMKAQHAAEKNGWTRFVSMQNHYNLIYREDEREMLPLCKEDKIGVIPFSPLASGRLTRDWSETTTRSETDQVQKAKYDATADNDRLVVERVAAIAEKRGVPRAQIALAWLLQKEPVTAPIIGATKISHLQDAAAALAIVLTPEEISFLEELYVPHPVYGFRVGFN</sequence>
<protein>
    <submittedName>
        <fullName evidence="3">Aldo/keto reductase</fullName>
        <ecNumber evidence="3">1.1.1.-</ecNumber>
    </submittedName>
</protein>
<keyword evidence="4" id="KW-1185">Reference proteome</keyword>
<evidence type="ECO:0000256" key="1">
    <source>
        <dbReference type="ARBA" id="ARBA00023002"/>
    </source>
</evidence>
<dbReference type="PRINTS" id="PR00069">
    <property type="entry name" value="ALDKETRDTASE"/>
</dbReference>
<evidence type="ECO:0000259" key="2">
    <source>
        <dbReference type="Pfam" id="PF00248"/>
    </source>
</evidence>
<dbReference type="PANTHER" id="PTHR43364:SF4">
    <property type="entry name" value="NAD(P)-LINKED OXIDOREDUCTASE SUPERFAMILY PROTEIN"/>
    <property type="match status" value="1"/>
</dbReference>
<reference evidence="4" key="1">
    <citation type="journal article" date="2019" name="Int. J. Syst. Evol. Microbiol.">
        <title>The Global Catalogue of Microorganisms (GCM) 10K type strain sequencing project: providing services to taxonomists for standard genome sequencing and annotation.</title>
        <authorList>
            <consortium name="The Broad Institute Genomics Platform"/>
            <consortium name="The Broad Institute Genome Sequencing Center for Infectious Disease"/>
            <person name="Wu L."/>
            <person name="Ma J."/>
        </authorList>
    </citation>
    <scope>NUCLEOTIDE SEQUENCE [LARGE SCALE GENOMIC DNA]</scope>
    <source>
        <strain evidence="4">IBRC-M 10987</strain>
    </source>
</reference>
<dbReference type="Gene3D" id="3.20.20.100">
    <property type="entry name" value="NADP-dependent oxidoreductase domain"/>
    <property type="match status" value="1"/>
</dbReference>